<dbReference type="EMBL" id="JAHCVJ010000007">
    <property type="protein sequence ID" value="MBT0665929.1"/>
    <property type="molecule type" value="Genomic_DNA"/>
</dbReference>
<dbReference type="Pfam" id="PF07715">
    <property type="entry name" value="Plug"/>
    <property type="match status" value="1"/>
</dbReference>
<dbReference type="RefSeq" id="WP_214172693.1">
    <property type="nucleotide sequence ID" value="NZ_JAHCVJ010000007.1"/>
</dbReference>
<name>A0AAW4L421_9BACT</name>
<comment type="caution">
    <text evidence="2">The sequence shown here is derived from an EMBL/GenBank/DDBJ whole genome shotgun (WGS) entry which is preliminary data.</text>
</comment>
<evidence type="ECO:0000313" key="3">
    <source>
        <dbReference type="Proteomes" id="UP000811899"/>
    </source>
</evidence>
<gene>
    <name evidence="2" type="ORF">KI809_16585</name>
</gene>
<dbReference type="SUPFAM" id="SSF56935">
    <property type="entry name" value="Porins"/>
    <property type="match status" value="1"/>
</dbReference>
<evidence type="ECO:0000259" key="1">
    <source>
        <dbReference type="Pfam" id="PF07715"/>
    </source>
</evidence>
<organism evidence="2 3">
    <name type="scientific">Geoanaerobacter pelophilus</name>
    <dbReference type="NCBI Taxonomy" id="60036"/>
    <lineage>
        <taxon>Bacteria</taxon>
        <taxon>Pseudomonadati</taxon>
        <taxon>Thermodesulfobacteriota</taxon>
        <taxon>Desulfuromonadia</taxon>
        <taxon>Geobacterales</taxon>
        <taxon>Geobacteraceae</taxon>
        <taxon>Geoanaerobacter</taxon>
    </lineage>
</organism>
<sequence length="53" mass="5820">MNLLLRKASAIATVITVEEIRNMGARNLLDVLKMMPGITDGGKIKELESHGNR</sequence>
<protein>
    <recommendedName>
        <fullName evidence="1">TonB-dependent receptor plug domain-containing protein</fullName>
    </recommendedName>
</protein>
<feature type="domain" description="TonB-dependent receptor plug" evidence="1">
    <location>
        <begin position="6"/>
        <end position="42"/>
    </location>
</feature>
<dbReference type="InterPro" id="IPR012910">
    <property type="entry name" value="Plug_dom"/>
</dbReference>
<reference evidence="2 3" key="1">
    <citation type="submission" date="2021-05" db="EMBL/GenBank/DDBJ databases">
        <title>The draft genome of Geobacter pelophilus DSM 12255.</title>
        <authorList>
            <person name="Xu Z."/>
            <person name="Masuda Y."/>
            <person name="Itoh H."/>
            <person name="Senoo K."/>
        </authorList>
    </citation>
    <scope>NUCLEOTIDE SEQUENCE [LARGE SCALE GENOMIC DNA]</scope>
    <source>
        <strain evidence="2 3">DSM 12255</strain>
    </source>
</reference>
<dbReference type="AlphaFoldDB" id="A0AAW4L421"/>
<accession>A0AAW4L421</accession>
<dbReference type="Proteomes" id="UP000811899">
    <property type="component" value="Unassembled WGS sequence"/>
</dbReference>
<keyword evidence="3" id="KW-1185">Reference proteome</keyword>
<evidence type="ECO:0000313" key="2">
    <source>
        <dbReference type="EMBL" id="MBT0665929.1"/>
    </source>
</evidence>
<proteinExistence type="predicted"/>